<reference evidence="1" key="1">
    <citation type="submission" date="2020-11" db="EMBL/GenBank/DDBJ databases">
        <title>Bacterial whole genome sequence for Caenimonas sp. DR4.4.</title>
        <authorList>
            <person name="Le V."/>
            <person name="Ko S.-R."/>
            <person name="Ahn C.-Y."/>
            <person name="Oh H.-M."/>
        </authorList>
    </citation>
    <scope>NUCLEOTIDE SEQUENCE</scope>
    <source>
        <strain evidence="1">DR4.4</strain>
    </source>
</reference>
<dbReference type="Pfam" id="PF13714">
    <property type="entry name" value="PEP_mutase"/>
    <property type="match status" value="1"/>
</dbReference>
<evidence type="ECO:0000313" key="1">
    <source>
        <dbReference type="EMBL" id="MBG9386406.1"/>
    </source>
</evidence>
<dbReference type="RefSeq" id="WP_196984396.1">
    <property type="nucleotide sequence ID" value="NZ_JADWYS010000001.1"/>
</dbReference>
<protein>
    <submittedName>
        <fullName evidence="1">Isocitrate lyase/phosphoenolpyruvate mutase family protein</fullName>
    </submittedName>
</protein>
<dbReference type="CDD" id="cd00377">
    <property type="entry name" value="ICL_PEPM"/>
    <property type="match status" value="1"/>
</dbReference>
<dbReference type="EMBL" id="JADWYS010000001">
    <property type="protein sequence ID" value="MBG9386406.1"/>
    <property type="molecule type" value="Genomic_DNA"/>
</dbReference>
<dbReference type="PANTHER" id="PTHR42905:SF5">
    <property type="entry name" value="CARBOXYVINYL-CARBOXYPHOSPHONATE PHOSPHORYLMUTASE, CHLOROPLASTIC"/>
    <property type="match status" value="1"/>
</dbReference>
<evidence type="ECO:0000313" key="2">
    <source>
        <dbReference type="Proteomes" id="UP000651050"/>
    </source>
</evidence>
<dbReference type="InterPro" id="IPR015813">
    <property type="entry name" value="Pyrv/PenolPyrv_kinase-like_dom"/>
</dbReference>
<gene>
    <name evidence="1" type="ORF">I5803_00080</name>
</gene>
<dbReference type="Proteomes" id="UP000651050">
    <property type="component" value="Unassembled WGS sequence"/>
</dbReference>
<dbReference type="InterPro" id="IPR040442">
    <property type="entry name" value="Pyrv_kinase-like_dom_sf"/>
</dbReference>
<name>A0A931H0P5_9BURK</name>
<keyword evidence="2" id="KW-1185">Reference proteome</keyword>
<dbReference type="InterPro" id="IPR039556">
    <property type="entry name" value="ICL/PEPM"/>
</dbReference>
<organism evidence="1 2">
    <name type="scientific">Caenimonas aquaedulcis</name>
    <dbReference type="NCBI Taxonomy" id="2793270"/>
    <lineage>
        <taxon>Bacteria</taxon>
        <taxon>Pseudomonadati</taxon>
        <taxon>Pseudomonadota</taxon>
        <taxon>Betaproteobacteria</taxon>
        <taxon>Burkholderiales</taxon>
        <taxon>Comamonadaceae</taxon>
        <taxon>Caenimonas</taxon>
    </lineage>
</organism>
<dbReference type="SUPFAM" id="SSF51621">
    <property type="entry name" value="Phosphoenolpyruvate/pyruvate domain"/>
    <property type="match status" value="1"/>
</dbReference>
<dbReference type="AlphaFoldDB" id="A0A931H0P5"/>
<dbReference type="GO" id="GO:0016833">
    <property type="term" value="F:oxo-acid-lyase activity"/>
    <property type="evidence" value="ECO:0007669"/>
    <property type="project" value="UniProtKB-ARBA"/>
</dbReference>
<accession>A0A931H0P5</accession>
<proteinExistence type="predicted"/>
<dbReference type="PANTHER" id="PTHR42905">
    <property type="entry name" value="PHOSPHOENOLPYRUVATE CARBOXYLASE"/>
    <property type="match status" value="1"/>
</dbReference>
<comment type="caution">
    <text evidence="1">The sequence shown here is derived from an EMBL/GenBank/DDBJ whole genome shotgun (WGS) entry which is preliminary data.</text>
</comment>
<sequence>MQQNDNARNGVLTPESSAPARLRALLSAGSCRAVPETADGLMGRMVAIAGFEVAFVSLAGSALNRLGTADAGLLTATELVDNASRCIASSGLATVVDAGTGFGNPINVRRTVSELQRAGAAGVMLCDAQEPRAHRHATASISVADMAAKLRAAVDVRAGAPLVLIAAVEGAAQASSLATVAGRAARYREAGADMIHVGMLRDPARAVAIASELAGMPLSCSLAPDSGIDTAELGALGFQLAFFPHCGLMAAVPAIEHTFAELARTGTVGHLRPHIADFRQFTDIAGLPQVQQLEERYGVPDEQRTTL</sequence>
<dbReference type="Gene3D" id="3.20.20.60">
    <property type="entry name" value="Phosphoenolpyruvate-binding domains"/>
    <property type="match status" value="1"/>
</dbReference>
<keyword evidence="1" id="KW-0456">Lyase</keyword>